<dbReference type="AlphaFoldDB" id="A0A9D2F1E0"/>
<evidence type="ECO:0000256" key="1">
    <source>
        <dbReference type="ARBA" id="ARBA00022490"/>
    </source>
</evidence>
<dbReference type="PANTHER" id="PTHR30008:SF0">
    <property type="entry name" value="EXODEOXYRIBONUCLEASE 7 LARGE SUBUNIT"/>
    <property type="match status" value="1"/>
</dbReference>
<name>A0A9D2F1E0_9FIRM</name>
<evidence type="ECO:0000256" key="4">
    <source>
        <dbReference type="ARBA" id="ARBA00022839"/>
    </source>
</evidence>
<dbReference type="Pfam" id="PF02601">
    <property type="entry name" value="Exonuc_VII_L"/>
    <property type="match status" value="1"/>
</dbReference>
<comment type="catalytic activity">
    <reaction evidence="5 6">
        <text>Exonucleolytic cleavage in either 5'- to 3'- or 3'- to 5'-direction to yield nucleoside 5'-phosphates.</text>
        <dbReference type="EC" id="3.1.11.6"/>
    </reaction>
</comment>
<dbReference type="GO" id="GO:0003676">
    <property type="term" value="F:nucleic acid binding"/>
    <property type="evidence" value="ECO:0007669"/>
    <property type="project" value="InterPro"/>
</dbReference>
<dbReference type="Pfam" id="PF13742">
    <property type="entry name" value="tRNA_anti_2"/>
    <property type="match status" value="1"/>
</dbReference>
<evidence type="ECO:0000256" key="2">
    <source>
        <dbReference type="ARBA" id="ARBA00022722"/>
    </source>
</evidence>
<dbReference type="EMBL" id="DXBO01000040">
    <property type="protein sequence ID" value="HIZ47729.1"/>
    <property type="molecule type" value="Genomic_DNA"/>
</dbReference>
<protein>
    <recommendedName>
        <fullName evidence="5">Exodeoxyribonuclease 7 large subunit</fullName>
        <ecNumber evidence="5">3.1.11.6</ecNumber>
    </recommendedName>
    <alternativeName>
        <fullName evidence="5">Exodeoxyribonuclease VII large subunit</fullName>
        <shortName evidence="5">Exonuclease VII large subunit</shortName>
    </alternativeName>
</protein>
<dbReference type="GO" id="GO:0008855">
    <property type="term" value="F:exodeoxyribonuclease VII activity"/>
    <property type="evidence" value="ECO:0007669"/>
    <property type="project" value="UniProtKB-UniRule"/>
</dbReference>
<evidence type="ECO:0000259" key="7">
    <source>
        <dbReference type="Pfam" id="PF02601"/>
    </source>
</evidence>
<dbReference type="InterPro" id="IPR003753">
    <property type="entry name" value="Exonuc_VII_L"/>
</dbReference>
<evidence type="ECO:0000313" key="9">
    <source>
        <dbReference type="EMBL" id="HIZ47729.1"/>
    </source>
</evidence>
<dbReference type="PANTHER" id="PTHR30008">
    <property type="entry name" value="EXODEOXYRIBONUCLEASE 7 LARGE SUBUNIT"/>
    <property type="match status" value="1"/>
</dbReference>
<dbReference type="InterPro" id="IPR025824">
    <property type="entry name" value="OB-fold_nuc-bd_dom"/>
</dbReference>
<comment type="subunit">
    <text evidence="5">Heterooligomer composed of large and small subunits.</text>
</comment>
<reference evidence="9" key="1">
    <citation type="journal article" date="2021" name="PeerJ">
        <title>Extensive microbial diversity within the chicken gut microbiome revealed by metagenomics and culture.</title>
        <authorList>
            <person name="Gilroy R."/>
            <person name="Ravi A."/>
            <person name="Getino M."/>
            <person name="Pursley I."/>
            <person name="Horton D.L."/>
            <person name="Alikhan N.F."/>
            <person name="Baker D."/>
            <person name="Gharbi K."/>
            <person name="Hall N."/>
            <person name="Watson M."/>
            <person name="Adriaenssens E.M."/>
            <person name="Foster-Nyarko E."/>
            <person name="Jarju S."/>
            <person name="Secka A."/>
            <person name="Antonio M."/>
            <person name="Oren A."/>
            <person name="Chaudhuri R.R."/>
            <person name="La Ragione R."/>
            <person name="Hildebrand F."/>
            <person name="Pallen M.J."/>
        </authorList>
    </citation>
    <scope>NUCLEOTIDE SEQUENCE</scope>
    <source>
        <strain evidence="9">3436</strain>
    </source>
</reference>
<dbReference type="InterPro" id="IPR020579">
    <property type="entry name" value="Exonuc_VII_lsu_C"/>
</dbReference>
<feature type="domain" description="Exonuclease VII large subunit C-terminal" evidence="7">
    <location>
        <begin position="124"/>
        <end position="288"/>
    </location>
</feature>
<dbReference type="GO" id="GO:0009318">
    <property type="term" value="C:exodeoxyribonuclease VII complex"/>
    <property type="evidence" value="ECO:0007669"/>
    <property type="project" value="UniProtKB-UniRule"/>
</dbReference>
<organism evidence="9 10">
    <name type="scientific">Candidatus Gemmiger excrementavium</name>
    <dbReference type="NCBI Taxonomy" id="2838608"/>
    <lineage>
        <taxon>Bacteria</taxon>
        <taxon>Bacillati</taxon>
        <taxon>Bacillota</taxon>
        <taxon>Clostridia</taxon>
        <taxon>Eubacteriales</taxon>
        <taxon>Gemmiger</taxon>
    </lineage>
</organism>
<comment type="caution">
    <text evidence="9">The sequence shown here is derived from an EMBL/GenBank/DDBJ whole genome shotgun (WGS) entry which is preliminary data.</text>
</comment>
<evidence type="ECO:0000256" key="3">
    <source>
        <dbReference type="ARBA" id="ARBA00022801"/>
    </source>
</evidence>
<dbReference type="Proteomes" id="UP000824031">
    <property type="component" value="Unassembled WGS sequence"/>
</dbReference>
<dbReference type="EC" id="3.1.11.6" evidence="5"/>
<keyword evidence="4 5" id="KW-0269">Exonuclease</keyword>
<proteinExistence type="inferred from homology"/>
<keyword evidence="2 5" id="KW-0540">Nuclease</keyword>
<feature type="domain" description="OB-fold nucleic acid binding" evidence="8">
    <location>
        <begin position="6"/>
        <end position="100"/>
    </location>
</feature>
<comment type="function">
    <text evidence="5">Bidirectionally degrades single-stranded DNA into large acid-insoluble oligonucleotides, which are then degraded further into small acid-soluble oligonucleotides.</text>
</comment>
<dbReference type="GO" id="GO:0005737">
    <property type="term" value="C:cytoplasm"/>
    <property type="evidence" value="ECO:0007669"/>
    <property type="project" value="UniProtKB-SubCell"/>
</dbReference>
<gene>
    <name evidence="5 9" type="primary">xseA</name>
    <name evidence="9" type="ORF">H9810_03300</name>
</gene>
<dbReference type="CDD" id="cd04489">
    <property type="entry name" value="ExoVII_LU_OBF"/>
    <property type="match status" value="1"/>
</dbReference>
<dbReference type="NCBIfam" id="TIGR00237">
    <property type="entry name" value="xseA"/>
    <property type="match status" value="1"/>
</dbReference>
<dbReference type="HAMAP" id="MF_00378">
    <property type="entry name" value="Exonuc_7_L"/>
    <property type="match status" value="1"/>
</dbReference>
<reference evidence="9" key="2">
    <citation type="submission" date="2021-04" db="EMBL/GenBank/DDBJ databases">
        <authorList>
            <person name="Gilroy R."/>
        </authorList>
    </citation>
    <scope>NUCLEOTIDE SEQUENCE</scope>
    <source>
        <strain evidence="9">3436</strain>
    </source>
</reference>
<comment type="similarity">
    <text evidence="5 6">Belongs to the XseA family.</text>
</comment>
<keyword evidence="3 5" id="KW-0378">Hydrolase</keyword>
<evidence type="ECO:0000313" key="10">
    <source>
        <dbReference type="Proteomes" id="UP000824031"/>
    </source>
</evidence>
<evidence type="ECO:0000256" key="5">
    <source>
        <dbReference type="HAMAP-Rule" id="MF_00378"/>
    </source>
</evidence>
<dbReference type="GO" id="GO:0006308">
    <property type="term" value="P:DNA catabolic process"/>
    <property type="evidence" value="ECO:0007669"/>
    <property type="project" value="UniProtKB-UniRule"/>
</dbReference>
<evidence type="ECO:0000256" key="6">
    <source>
        <dbReference type="RuleBase" id="RU004355"/>
    </source>
</evidence>
<comment type="subcellular location">
    <subcellularLocation>
        <location evidence="5 6">Cytoplasm</location>
    </subcellularLocation>
</comment>
<sequence length="407" mass="45380">MAEFINVTTLNRLARDVLAQCEPLSHLIVCGEISGFTRHYKSGHLYFTLKDETSSVKSVMFRGQARLLSFEPQNGMLVLAYGHATIYERDGAFQLYVDYLRPFGAGAAQMAFDALYKKLEGEGLFAPQRKRPLPPFPRCIGVVTSKTGAAWQDVQNVIARRWPMTRLLLAPVNVQGVEAERSILAGIRALDRDERPELILITRGGGSKEDLWIFNSERIARAAAACRKPVVSAVGHEIDTTILDYVADLRAPTPSAAAELCVPDQRELRQKIFILQENIQKNIQNRLQICYNIFSMTSVQKTAQRQHLLLQRRQGELTQTQSALYAAQHRRWAQAQNALRSAAAVAESLNPYGVLARGYTIATRKGRVVSVEQLQPGQTIVLQGARAQADCTVQRVEMTETQGDTTE</sequence>
<keyword evidence="1 5" id="KW-0963">Cytoplasm</keyword>
<accession>A0A9D2F1E0</accession>
<evidence type="ECO:0000259" key="8">
    <source>
        <dbReference type="Pfam" id="PF13742"/>
    </source>
</evidence>